<dbReference type="InterPro" id="IPR029044">
    <property type="entry name" value="Nucleotide-diphossugar_trans"/>
</dbReference>
<dbReference type="Pfam" id="PF00535">
    <property type="entry name" value="Glycos_transf_2"/>
    <property type="match status" value="1"/>
</dbReference>
<evidence type="ECO:0000313" key="2">
    <source>
        <dbReference type="EMBL" id="BCB22806.1"/>
    </source>
</evidence>
<dbReference type="PANTHER" id="PTHR22916">
    <property type="entry name" value="GLYCOSYLTRANSFERASE"/>
    <property type="match status" value="1"/>
</dbReference>
<dbReference type="Gene3D" id="3.90.550.10">
    <property type="entry name" value="Spore Coat Polysaccharide Biosynthesis Protein SpsA, Chain A"/>
    <property type="match status" value="1"/>
</dbReference>
<reference evidence="2" key="1">
    <citation type="submission" date="2020-02" db="EMBL/GenBank/DDBJ databases">
        <title>Development of a multiplex PCR-based assay for rapid serotyping of Erysipelothrix species.</title>
        <authorList>
            <person name="Shimoji Y."/>
            <person name="Shiraiwa K."/>
            <person name="Tominaga H."/>
            <person name="Nishikawa S."/>
            <person name="Eguchi M."/>
            <person name="Hikono H."/>
            <person name="Ogawa Y."/>
        </authorList>
    </citation>
    <scope>NUCLEOTIDE SEQUENCE</scope>
    <source>
        <strain evidence="2">Bano 107</strain>
    </source>
</reference>
<dbReference type="EMBL" id="LC528615">
    <property type="protein sequence ID" value="BCB22806.1"/>
    <property type="molecule type" value="Genomic_DNA"/>
</dbReference>
<dbReference type="PANTHER" id="PTHR22916:SF3">
    <property type="entry name" value="UDP-GLCNAC:BETAGAL BETA-1,3-N-ACETYLGLUCOSAMINYLTRANSFERASE-LIKE PROTEIN 1"/>
    <property type="match status" value="1"/>
</dbReference>
<dbReference type="AlphaFoldDB" id="A0A6S6I6A0"/>
<accession>A0A6S6I6A0</accession>
<sequence length="279" mass="32741">MREESLVSVIVPMYNSEKTITRTINSILNQTYKNIEILVVDDISTDNSVEIIKQYMLSHSNIKLFELKEKGGASIARNLAIKKANGKYIAFLDSDDTWKHNKLACQIKFMIENDISFSYTYYEIKREDNSNIKIRTAPRRVRFINQILGNNIGCLTVIYDQEKIGKIQIPRIDKRNDMALWQKVLQKTKYGYLYPEVLSVYYVTDNSLSRNTSRTRMLKFHYNLFRANLEYNPIKSAVLSFCNILSYFKIKIFYTHDYKSIKKIELDEDHGSVVYGKNR</sequence>
<keyword evidence="2" id="KW-0808">Transferase</keyword>
<dbReference type="GO" id="GO:0016758">
    <property type="term" value="F:hexosyltransferase activity"/>
    <property type="evidence" value="ECO:0007669"/>
    <property type="project" value="UniProtKB-ARBA"/>
</dbReference>
<evidence type="ECO:0000259" key="1">
    <source>
        <dbReference type="Pfam" id="PF00535"/>
    </source>
</evidence>
<dbReference type="InterPro" id="IPR001173">
    <property type="entry name" value="Glyco_trans_2-like"/>
</dbReference>
<organism evidence="2">
    <name type="scientific">Erysipelothrix tonsillarum</name>
    <dbReference type="NCBI Taxonomy" id="38402"/>
    <lineage>
        <taxon>Bacteria</taxon>
        <taxon>Bacillati</taxon>
        <taxon>Bacillota</taxon>
        <taxon>Erysipelotrichia</taxon>
        <taxon>Erysipelotrichales</taxon>
        <taxon>Erysipelotrichaceae</taxon>
        <taxon>Erysipelothrix</taxon>
    </lineage>
</organism>
<dbReference type="SUPFAM" id="SSF53448">
    <property type="entry name" value="Nucleotide-diphospho-sugar transferases"/>
    <property type="match status" value="1"/>
</dbReference>
<feature type="domain" description="Glycosyltransferase 2-like" evidence="1">
    <location>
        <begin position="8"/>
        <end position="140"/>
    </location>
</feature>
<name>A0A6S6I6A0_9FIRM</name>
<protein>
    <submittedName>
        <fullName evidence="2">Glycosyltransferase family 2 protein</fullName>
    </submittedName>
</protein>
<proteinExistence type="predicted"/>
<dbReference type="CDD" id="cd00761">
    <property type="entry name" value="Glyco_tranf_GTA_type"/>
    <property type="match status" value="1"/>
</dbReference>